<comment type="similarity">
    <text evidence="1">Belongs to the UPF0236 family.</text>
</comment>
<evidence type="ECO:0000313" key="2">
    <source>
        <dbReference type="EMBL" id="MTT32174.1"/>
    </source>
</evidence>
<reference evidence="2 3" key="1">
    <citation type="submission" date="2019-11" db="EMBL/GenBank/DDBJ databases">
        <title>Terrilactibacillus tamarindus sp. nov. BCM23-1 isolated from bark of Tamarindus indica.</title>
        <authorList>
            <person name="Kingkaew E."/>
            <person name="Tanasupawat S."/>
        </authorList>
    </citation>
    <scope>NUCLEOTIDE SEQUENCE [LARGE SCALE GENOMIC DNA]</scope>
    <source>
        <strain evidence="2 3">BCM23-1</strain>
    </source>
</reference>
<keyword evidence="3" id="KW-1185">Reference proteome</keyword>
<comment type="caution">
    <text evidence="2">The sequence shown here is derived from an EMBL/GenBank/DDBJ whole genome shotgun (WGS) entry which is preliminary data.</text>
</comment>
<dbReference type="AlphaFoldDB" id="A0A6N8CPS0"/>
<dbReference type="InterPro" id="IPR009620">
    <property type="entry name" value="UPF0236"/>
</dbReference>
<dbReference type="Proteomes" id="UP000440978">
    <property type="component" value="Unassembled WGS sequence"/>
</dbReference>
<protein>
    <submittedName>
        <fullName evidence="2">Uncharacterized protein</fullName>
    </submittedName>
</protein>
<evidence type="ECO:0000313" key="3">
    <source>
        <dbReference type="Proteomes" id="UP000440978"/>
    </source>
</evidence>
<organism evidence="2 3">
    <name type="scientific">Terrilactibacillus tamarindi</name>
    <dbReference type="NCBI Taxonomy" id="2599694"/>
    <lineage>
        <taxon>Bacteria</taxon>
        <taxon>Bacillati</taxon>
        <taxon>Bacillota</taxon>
        <taxon>Bacilli</taxon>
        <taxon>Bacillales</taxon>
        <taxon>Bacillaceae</taxon>
        <taxon>Terrilactibacillus</taxon>
    </lineage>
</organism>
<sequence length="95" mass="11149">MINVCFDGQIHLERGFLEKIISEIYKIIKNTDNLIELEESVRIYMYEVFASLLGDVFTQLNQAIKAQKQENGWTVSRNDWKIVQFTFGSVTFRQP</sequence>
<proteinExistence type="inferred from homology"/>
<dbReference type="Pfam" id="PF06782">
    <property type="entry name" value="UPF0236"/>
    <property type="match status" value="1"/>
</dbReference>
<evidence type="ECO:0000256" key="1">
    <source>
        <dbReference type="ARBA" id="ARBA00006539"/>
    </source>
</evidence>
<accession>A0A6N8CPS0</accession>
<gene>
    <name evidence="2" type="ORF">GMB86_09170</name>
</gene>
<dbReference type="EMBL" id="WNHB01000013">
    <property type="protein sequence ID" value="MTT32174.1"/>
    <property type="molecule type" value="Genomic_DNA"/>
</dbReference>
<name>A0A6N8CPS0_9BACI</name>